<organism evidence="1 2">
    <name type="scientific">Peloplasma aerotolerans</name>
    <dbReference type="NCBI Taxonomy" id="3044389"/>
    <lineage>
        <taxon>Bacteria</taxon>
        <taxon>Bacillati</taxon>
        <taxon>Mycoplasmatota</taxon>
        <taxon>Mollicutes</taxon>
        <taxon>Acholeplasmatales</taxon>
        <taxon>Acholeplasmataceae</taxon>
        <taxon>Peloplasma</taxon>
    </lineage>
</organism>
<accession>A0AAW6U9H9</accession>
<dbReference type="Pfam" id="PF06224">
    <property type="entry name" value="AlkZ-like"/>
    <property type="match status" value="1"/>
</dbReference>
<reference evidence="1" key="1">
    <citation type="submission" date="2023-05" db="EMBL/GenBank/DDBJ databases">
        <title>Mariniplasma microaerophilum sp. nov., a novel anaerobic mollicute isolated from terrestrial mud volcano, Taman Peninsula, Russia.</title>
        <authorList>
            <person name="Khomyakova M.A."/>
            <person name="Merkel A.Y."/>
            <person name="Slobodkin A.I."/>
        </authorList>
    </citation>
    <scope>NUCLEOTIDE SEQUENCE</scope>
    <source>
        <strain evidence="1">M4Ah</strain>
    </source>
</reference>
<evidence type="ECO:0000313" key="1">
    <source>
        <dbReference type="EMBL" id="MDI6453102.1"/>
    </source>
</evidence>
<dbReference type="AlphaFoldDB" id="A0AAW6U9H9"/>
<dbReference type="PANTHER" id="PTHR30528:SF0">
    <property type="entry name" value="CYTOPLASMIC PROTEIN"/>
    <property type="match status" value="1"/>
</dbReference>
<keyword evidence="2" id="KW-1185">Reference proteome</keyword>
<evidence type="ECO:0000313" key="2">
    <source>
        <dbReference type="Proteomes" id="UP001431532"/>
    </source>
</evidence>
<comment type="caution">
    <text evidence="1">The sequence shown here is derived from an EMBL/GenBank/DDBJ whole genome shotgun (WGS) entry which is preliminary data.</text>
</comment>
<sequence>MKYNLSNEQTRKFILIKQGLMGHYKYVGKKGALDYIKEVGCIQYDPIDVCGKNAELVLQSRVKGFKKEMLYDLLYKDRKLMDYYDKVMSILSIDDWKYFKRVRDRYDETEENHPHLAEMKEEIKKKIEEKGYVCSKDFANDQKVEWNWNKTSIAKAAIELMYFHGELIVHHKKNTIKYYALARDYIPKEDYEADDPFQTDLEFYKYRVLRRISAIGLLWNRPTEAYLFIHGLRAKERTEVYQSLLKEDKIVEIEIEGINELFYALNSDEQILLDIISGKTFEGRTELIAPLDGFIWDRKLTETIFDFRYKWEIYNKEEDRVYGYYVLPIISNTEFIGRIEVINQKKEKTLLVKNIWFEDHIKLTKTLKNNILNCLDRFMTFNDCHTIDIQTNLLK</sequence>
<dbReference type="EMBL" id="JASCXW010000017">
    <property type="protein sequence ID" value="MDI6453102.1"/>
    <property type="molecule type" value="Genomic_DNA"/>
</dbReference>
<proteinExistence type="predicted"/>
<dbReference type="RefSeq" id="WP_282839531.1">
    <property type="nucleotide sequence ID" value="NZ_JASCXW010000017.1"/>
</dbReference>
<dbReference type="InterPro" id="IPR009351">
    <property type="entry name" value="AlkZ-like"/>
</dbReference>
<gene>
    <name evidence="1" type="ORF">QJ521_05970</name>
</gene>
<dbReference type="PANTHER" id="PTHR30528">
    <property type="entry name" value="CYTOPLASMIC PROTEIN"/>
    <property type="match status" value="1"/>
</dbReference>
<dbReference type="Proteomes" id="UP001431532">
    <property type="component" value="Unassembled WGS sequence"/>
</dbReference>
<protein>
    <submittedName>
        <fullName evidence="1">Crosslink repair DNA glycosylase YcaQ family protein</fullName>
    </submittedName>
</protein>
<name>A0AAW6U9H9_9MOLU</name>